<dbReference type="InterPro" id="IPR036322">
    <property type="entry name" value="WD40_repeat_dom_sf"/>
</dbReference>
<proteinExistence type="inferred from homology"/>
<keyword evidence="6" id="KW-0677">Repeat</keyword>
<dbReference type="OrthoDB" id="10261470at2759"/>
<dbReference type="InterPro" id="IPR016453">
    <property type="entry name" value="COPB2"/>
</dbReference>
<dbReference type="CDD" id="cd00200">
    <property type="entry name" value="WD40"/>
    <property type="match status" value="1"/>
</dbReference>
<dbReference type="Pfam" id="PF04053">
    <property type="entry name" value="B-prop_COPA_B_2nd"/>
    <property type="match status" value="1"/>
</dbReference>
<feature type="domain" description="COPA/B second beta-propeller" evidence="15">
    <location>
        <begin position="329"/>
        <end position="585"/>
    </location>
</feature>
<feature type="domain" description="COPA/B TPR" evidence="16">
    <location>
        <begin position="602"/>
        <end position="679"/>
    </location>
</feature>
<feature type="domain" description="COPA/B TPR" evidence="16">
    <location>
        <begin position="710"/>
        <end position="822"/>
    </location>
</feature>
<dbReference type="GO" id="GO:0006886">
    <property type="term" value="P:intracellular protein transport"/>
    <property type="evidence" value="ECO:0007669"/>
    <property type="project" value="UniProtKB-UniRule"/>
</dbReference>
<dbReference type="PIRSF" id="PIRSF005567">
    <property type="entry name" value="Coatomer_beta'_subunit"/>
    <property type="match status" value="1"/>
</dbReference>
<comment type="subunit">
    <text evidence="13">Oligomeric complex that consists of at least the alpha, beta, beta', gamma, delta, epsilon and zeta subunits.</text>
</comment>
<dbReference type="CDD" id="cd22947">
    <property type="entry name" value="Coatomer_WDAD_beta-like"/>
    <property type="match status" value="1"/>
</dbReference>
<dbReference type="InterPro" id="IPR056176">
    <property type="entry name" value="TPR_COPA_B"/>
</dbReference>
<keyword evidence="4 13" id="KW-0963">Cytoplasm</keyword>
<evidence type="ECO:0000256" key="4">
    <source>
        <dbReference type="ARBA" id="ARBA00022490"/>
    </source>
</evidence>
<evidence type="ECO:0000256" key="3">
    <source>
        <dbReference type="ARBA" id="ARBA00022448"/>
    </source>
</evidence>
<dbReference type="InterPro" id="IPR050844">
    <property type="entry name" value="Coatomer_complex_subunit"/>
</dbReference>
<dbReference type="PROSITE" id="PS50082">
    <property type="entry name" value="WD_REPEATS_2"/>
    <property type="match status" value="4"/>
</dbReference>
<keyword evidence="10 13" id="KW-0472">Membrane</keyword>
<protein>
    <recommendedName>
        <fullName evidence="13">Coatomer subunit beta'</fullName>
    </recommendedName>
</protein>
<dbReference type="Proteomes" id="UP000518752">
    <property type="component" value="Unassembled WGS sequence"/>
</dbReference>
<dbReference type="PANTHER" id="PTHR19876:SF2">
    <property type="entry name" value="COATOMER SUBUNIT BETA"/>
    <property type="match status" value="1"/>
</dbReference>
<sequence>MLFEVNRKLFSRSDRVKGVDFHPTEPWVLTGLYNGQVHIYHVDTGALLKTFEVADVPVRCIKFIARKNWFIAGSDDFQLRVFNYNTHEKVANFEAHPDYIRCLSVHPTLSLVLTGSDDMTIKAWDWEKGWKNVQMYQGHTHYIMNIAFNPKDTNTFASACLDRTVKIWSISSISSSNTSPQANFTLDAHEKGVNYVDFYPGNDKPYLVTCGDDRTVKVWDYLSKSCVQTMEGHTNNVSFAVFHPSLPVIISGSEDGTVKIWNASTYRIENTLSYALERAWCVSLHRTANEVAVGYDDGVVVIKLGKEEPTFSVDSSGKMIYTKSSAVLSANLSIIDPASYTDGQRVSLSSKEIGSSEVFPQAIIHSPNGRWVTVVGDGEWITYTALAWRNKAFGNGFSFAWGPDSNTYAFLESKVSLKLFKSFKEKPGGIKGLGSWGMDALYTGPVLGARGNGFVIFWDWETGDIVRRIDVDAKNIFWSTTDSLVAIVAEDSFYILRFDRDAFETKLAEGIENSDEGVEEAFEVVADVSESVKTAKWIGDCFIYTTSSNRLMYFVGNESYSISPFDTPLYLLSYIPAHNRVYLTDKDLNVYSYQLSLTVVEYQIAVIKGEMEEAENIFNEGVSQGLITREGRGRLARFLEGRDLKELALKIATDPDHKFELALQLDDLETALEIVRAEAQIKPSTPPESEAATEGVSIPRAAVKLTEINPESITKWKALGDRALAAWRFDLAKECFENAGDLGALMLLLLSMGAQGEDELLKLAERAETEGQNNLAWSIWWSMGERERCVELLTKTGRMSEAALFARTYCPSLVPKTVVAWQSDLKTKGRPKIAETIANPEVNPDIFSEGWEAILEKERGDTPNTESPVLVDIAA</sequence>
<dbReference type="PROSITE" id="PS50294">
    <property type="entry name" value="WD_REPEATS_REGION"/>
    <property type="match status" value="4"/>
</dbReference>
<evidence type="ECO:0000256" key="10">
    <source>
        <dbReference type="ARBA" id="ARBA00023136"/>
    </source>
</evidence>
<organism evidence="17 18">
    <name type="scientific">Collybiopsis confluens</name>
    <dbReference type="NCBI Taxonomy" id="2823264"/>
    <lineage>
        <taxon>Eukaryota</taxon>
        <taxon>Fungi</taxon>
        <taxon>Dikarya</taxon>
        <taxon>Basidiomycota</taxon>
        <taxon>Agaricomycotina</taxon>
        <taxon>Agaricomycetes</taxon>
        <taxon>Agaricomycetidae</taxon>
        <taxon>Agaricales</taxon>
        <taxon>Marasmiineae</taxon>
        <taxon>Omphalotaceae</taxon>
        <taxon>Collybiopsis</taxon>
    </lineage>
</organism>
<evidence type="ECO:0000256" key="6">
    <source>
        <dbReference type="ARBA" id="ARBA00022737"/>
    </source>
</evidence>
<dbReference type="SMART" id="SM00320">
    <property type="entry name" value="WD40"/>
    <property type="match status" value="7"/>
</dbReference>
<keyword evidence="11 13" id="KW-0968">Cytoplasmic vesicle</keyword>
<evidence type="ECO:0000256" key="1">
    <source>
        <dbReference type="ARBA" id="ARBA00004347"/>
    </source>
</evidence>
<reference evidence="17 18" key="1">
    <citation type="journal article" date="2020" name="ISME J.">
        <title>Uncovering the hidden diversity of litter-decomposition mechanisms in mushroom-forming fungi.</title>
        <authorList>
            <person name="Floudas D."/>
            <person name="Bentzer J."/>
            <person name="Ahren D."/>
            <person name="Johansson T."/>
            <person name="Persson P."/>
            <person name="Tunlid A."/>
        </authorList>
    </citation>
    <scope>NUCLEOTIDE SEQUENCE [LARGE SCALE GENOMIC DNA]</scope>
    <source>
        <strain evidence="17 18">CBS 406.79</strain>
    </source>
</reference>
<dbReference type="Gene3D" id="1.25.40.470">
    <property type="match status" value="1"/>
</dbReference>
<keyword evidence="18" id="KW-1185">Reference proteome</keyword>
<dbReference type="GO" id="GO:0030126">
    <property type="term" value="C:COPI vesicle coat"/>
    <property type="evidence" value="ECO:0007669"/>
    <property type="project" value="TreeGrafter"/>
</dbReference>
<dbReference type="GO" id="GO:0006890">
    <property type="term" value="P:retrograde vesicle-mediated transport, Golgi to endoplasmic reticulum"/>
    <property type="evidence" value="ECO:0007669"/>
    <property type="project" value="TreeGrafter"/>
</dbReference>
<dbReference type="AlphaFoldDB" id="A0A8H5MEC3"/>
<feature type="repeat" description="WD" evidence="14">
    <location>
        <begin position="230"/>
        <end position="271"/>
    </location>
</feature>
<evidence type="ECO:0000313" key="18">
    <source>
        <dbReference type="Proteomes" id="UP000518752"/>
    </source>
</evidence>
<evidence type="ECO:0000256" key="12">
    <source>
        <dbReference type="ARBA" id="ARBA00025536"/>
    </source>
</evidence>
<evidence type="ECO:0000256" key="8">
    <source>
        <dbReference type="ARBA" id="ARBA00022927"/>
    </source>
</evidence>
<evidence type="ECO:0000256" key="7">
    <source>
        <dbReference type="ARBA" id="ARBA00022892"/>
    </source>
</evidence>
<comment type="similarity">
    <text evidence="2 13">Belongs to the WD repeat COPB2 family.</text>
</comment>
<evidence type="ECO:0000256" key="5">
    <source>
        <dbReference type="ARBA" id="ARBA00022574"/>
    </source>
</evidence>
<dbReference type="InterPro" id="IPR019775">
    <property type="entry name" value="WD40_repeat_CS"/>
</dbReference>
<evidence type="ECO:0000313" key="17">
    <source>
        <dbReference type="EMBL" id="KAF5390908.1"/>
    </source>
</evidence>
<evidence type="ECO:0000259" key="16">
    <source>
        <dbReference type="Pfam" id="PF23953"/>
    </source>
</evidence>
<dbReference type="Pfam" id="PF00400">
    <property type="entry name" value="WD40"/>
    <property type="match status" value="6"/>
</dbReference>
<keyword evidence="3 13" id="KW-0813">Transport</keyword>
<dbReference type="InterPro" id="IPR001680">
    <property type="entry name" value="WD40_rpt"/>
</dbReference>
<keyword evidence="5 14" id="KW-0853">WD repeat</keyword>
<dbReference type="InterPro" id="IPR006692">
    <property type="entry name" value="Beta-prop_COPA/B_2nd"/>
</dbReference>
<evidence type="ECO:0000256" key="9">
    <source>
        <dbReference type="ARBA" id="ARBA00023034"/>
    </source>
</evidence>
<name>A0A8H5MEC3_9AGAR</name>
<dbReference type="PANTHER" id="PTHR19876">
    <property type="entry name" value="COATOMER"/>
    <property type="match status" value="1"/>
</dbReference>
<dbReference type="GO" id="GO:0006888">
    <property type="term" value="P:endoplasmic reticulum to Golgi vesicle-mediated transport"/>
    <property type="evidence" value="ECO:0007669"/>
    <property type="project" value="TreeGrafter"/>
</dbReference>
<dbReference type="PRINTS" id="PR00320">
    <property type="entry name" value="GPROTEINBRPT"/>
</dbReference>
<evidence type="ECO:0000256" key="14">
    <source>
        <dbReference type="PROSITE-ProRule" id="PRU00221"/>
    </source>
</evidence>
<comment type="subcellular location">
    <subcellularLocation>
        <location evidence="1 13">Cytoplasmic vesicle</location>
        <location evidence="1 13">COPI-coated vesicle membrane</location>
        <topology evidence="1 13">Peripheral membrane protein</topology>
        <orientation evidence="1 13">Cytoplasmic side</orientation>
    </subcellularLocation>
    <subcellularLocation>
        <location evidence="13">Golgi apparatus membrane</location>
        <topology evidence="13">Peripheral membrane protein</topology>
        <orientation evidence="13">Cytoplasmic side</orientation>
    </subcellularLocation>
    <text evidence="13">The coatomer is cytoplasmic or polymerized on the cytoplasmic side of the Golgi, as well as on the vesicles/buds originating from it.</text>
</comment>
<feature type="repeat" description="WD" evidence="14">
    <location>
        <begin position="186"/>
        <end position="229"/>
    </location>
</feature>
<dbReference type="EMBL" id="JAACJN010000012">
    <property type="protein sequence ID" value="KAF5390908.1"/>
    <property type="molecule type" value="Genomic_DNA"/>
</dbReference>
<evidence type="ECO:0000256" key="11">
    <source>
        <dbReference type="ARBA" id="ARBA00023329"/>
    </source>
</evidence>
<comment type="caution">
    <text evidence="17">The sequence shown here is derived from an EMBL/GenBank/DDBJ whole genome shotgun (WGS) entry which is preliminary data.</text>
</comment>
<evidence type="ECO:0000259" key="15">
    <source>
        <dbReference type="Pfam" id="PF04053"/>
    </source>
</evidence>
<dbReference type="SUPFAM" id="SSF63829">
    <property type="entry name" value="Calcium-dependent phosphotriesterase"/>
    <property type="match status" value="1"/>
</dbReference>
<keyword evidence="9 13" id="KW-0333">Golgi apparatus</keyword>
<dbReference type="GO" id="GO:0000139">
    <property type="term" value="C:Golgi membrane"/>
    <property type="evidence" value="ECO:0007669"/>
    <property type="project" value="UniProtKB-SubCell"/>
</dbReference>
<comment type="function">
    <text evidence="12 13">The coatomer is a cytosolic protein complex that binds to dilysine motifs and reversibly associates with Golgi non-clathrin-coated vesicles, which further mediate biosynthetic protein transport from the ER, via the Golgi up to the trans Golgi network. Coatomer complex is required for budding from Golgi membranes, and is essential for the retrograde Golgi-to-ER transport of dilysine-tagged proteins.</text>
</comment>
<feature type="repeat" description="WD" evidence="14">
    <location>
        <begin position="93"/>
        <end position="125"/>
    </location>
</feature>
<evidence type="ECO:0000256" key="2">
    <source>
        <dbReference type="ARBA" id="ARBA00010844"/>
    </source>
</evidence>
<dbReference type="InterPro" id="IPR015943">
    <property type="entry name" value="WD40/YVTN_repeat-like_dom_sf"/>
</dbReference>
<dbReference type="GO" id="GO:0005198">
    <property type="term" value="F:structural molecule activity"/>
    <property type="evidence" value="ECO:0007669"/>
    <property type="project" value="UniProtKB-UniRule"/>
</dbReference>
<gene>
    <name evidence="17" type="ORF">D9757_004018</name>
</gene>
<keyword evidence="8 13" id="KW-0653">Protein transport</keyword>
<accession>A0A8H5MEC3</accession>
<dbReference type="PROSITE" id="PS00678">
    <property type="entry name" value="WD_REPEATS_1"/>
    <property type="match status" value="1"/>
</dbReference>
<dbReference type="SUPFAM" id="SSF50978">
    <property type="entry name" value="WD40 repeat-like"/>
    <property type="match status" value="1"/>
</dbReference>
<keyword evidence="7 13" id="KW-0931">ER-Golgi transport</keyword>
<dbReference type="InterPro" id="IPR020472">
    <property type="entry name" value="WD40_PAC1"/>
</dbReference>
<feature type="repeat" description="WD" evidence="14">
    <location>
        <begin position="136"/>
        <end position="178"/>
    </location>
</feature>
<dbReference type="GO" id="GO:0006891">
    <property type="term" value="P:intra-Golgi vesicle-mediated transport"/>
    <property type="evidence" value="ECO:0007669"/>
    <property type="project" value="TreeGrafter"/>
</dbReference>
<dbReference type="FunFam" id="2.130.10.10:FF:000016">
    <property type="entry name" value="Coatomer alpha subunit, putative"/>
    <property type="match status" value="1"/>
</dbReference>
<dbReference type="Gene3D" id="2.130.10.10">
    <property type="entry name" value="YVTN repeat-like/Quinoprotein amine dehydrogenase"/>
    <property type="match status" value="1"/>
</dbReference>
<dbReference type="Pfam" id="PF23953">
    <property type="entry name" value="TPR_COPA_B"/>
    <property type="match status" value="2"/>
</dbReference>
<evidence type="ECO:0000256" key="13">
    <source>
        <dbReference type="PIRNR" id="PIRNR005567"/>
    </source>
</evidence>